<sequence>MGSEEPSDHRQASKEHKWRCAMEEELESIRSNKTWQLTTLPPGQKPIGLKWVYKLKKDSAGRVVKYKARLVAKGYVQRPGIDFEEVFAPVARLETVRLLIALAAQEKWELHHMDVKSAFLNGDLSEEVYVTQPPGYEKKGDEDKVLKLSKALYGLRQAPRAWNSKLDQTLVSMGFEKCPLEHAVYKKFSGNSTLLVGVYVDDLIITGGSSKEIAEIKERMKRKFCMSDLGLLSYYLGIEVKQTQSAITISQSSYAAQILEKCGMADCYSTKVPMEPRQKLSKHSKNPPVDATMYRSIVGSLRYLVHSRPDIAYAVGIVSRFMESPTTEHMAAVKQILRYVKGTLDYGVVYKFSEMGLQLRGYSDSDHAGDVDDRKSTTGAVFYLGSNLITWLSQKQKVVAISSCEAEYIAGATAACQGVWLGRLLADLMKKEVEPVSLKID</sequence>
<protein>
    <recommendedName>
        <fullName evidence="1">Reverse transcriptase Ty1/copia-type domain-containing protein</fullName>
    </recommendedName>
</protein>
<evidence type="ECO:0000313" key="2">
    <source>
        <dbReference type="EnsemblPlants" id="TuG1812S0001859100.01.T01.s_cds15757"/>
    </source>
</evidence>
<dbReference type="SUPFAM" id="SSF56672">
    <property type="entry name" value="DNA/RNA polymerases"/>
    <property type="match status" value="1"/>
</dbReference>
<keyword evidence="3" id="KW-1185">Reference proteome</keyword>
<dbReference type="Gramene" id="TuG1812S0001859100.01.T01">
    <property type="protein sequence ID" value="TuG1812S0001859100.01.T01.s_cds15757"/>
    <property type="gene ID" value="TuG1812S0001859100.01"/>
</dbReference>
<dbReference type="Proteomes" id="UP000015106">
    <property type="component" value="Unassembled WGS sequence"/>
</dbReference>
<feature type="domain" description="Reverse transcriptase Ty1/copia-type" evidence="1">
    <location>
        <begin position="32"/>
        <end position="275"/>
    </location>
</feature>
<dbReference type="PANTHER" id="PTHR11439:SF515">
    <property type="entry name" value="GAG-POL POLYPROTEIN"/>
    <property type="match status" value="1"/>
</dbReference>
<dbReference type="InterPro" id="IPR013103">
    <property type="entry name" value="RVT_2"/>
</dbReference>
<reference evidence="3" key="1">
    <citation type="journal article" date="2013" name="Nature">
        <title>Draft genome of the wheat A-genome progenitor Triticum urartu.</title>
        <authorList>
            <person name="Ling H.Q."/>
            <person name="Zhao S."/>
            <person name="Liu D."/>
            <person name="Wang J."/>
            <person name="Sun H."/>
            <person name="Zhang C."/>
            <person name="Fan H."/>
            <person name="Li D."/>
            <person name="Dong L."/>
            <person name="Tao Y."/>
            <person name="Gao C."/>
            <person name="Wu H."/>
            <person name="Li Y."/>
            <person name="Cui Y."/>
            <person name="Guo X."/>
            <person name="Zheng S."/>
            <person name="Wang B."/>
            <person name="Yu K."/>
            <person name="Liang Q."/>
            <person name="Yang W."/>
            <person name="Lou X."/>
            <person name="Chen J."/>
            <person name="Feng M."/>
            <person name="Jian J."/>
            <person name="Zhang X."/>
            <person name="Luo G."/>
            <person name="Jiang Y."/>
            <person name="Liu J."/>
            <person name="Wang Z."/>
            <person name="Sha Y."/>
            <person name="Zhang B."/>
            <person name="Wu H."/>
            <person name="Tang D."/>
            <person name="Shen Q."/>
            <person name="Xue P."/>
            <person name="Zou S."/>
            <person name="Wang X."/>
            <person name="Liu X."/>
            <person name="Wang F."/>
            <person name="Yang Y."/>
            <person name="An X."/>
            <person name="Dong Z."/>
            <person name="Zhang K."/>
            <person name="Zhang X."/>
            <person name="Luo M.C."/>
            <person name="Dvorak J."/>
            <person name="Tong Y."/>
            <person name="Wang J."/>
            <person name="Yang H."/>
            <person name="Li Z."/>
            <person name="Wang D."/>
            <person name="Zhang A."/>
            <person name="Wang J."/>
        </authorList>
    </citation>
    <scope>NUCLEOTIDE SEQUENCE</scope>
    <source>
        <strain evidence="3">cv. G1812</strain>
    </source>
</reference>
<dbReference type="AlphaFoldDB" id="A0A8R7VGI1"/>
<dbReference type="PANTHER" id="PTHR11439">
    <property type="entry name" value="GAG-POL-RELATED RETROTRANSPOSON"/>
    <property type="match status" value="1"/>
</dbReference>
<name>A0A8R7VGI1_TRIUA</name>
<dbReference type="EnsemblPlants" id="TuG1812S0001859100.01.T01">
    <property type="protein sequence ID" value="TuG1812S0001859100.01.T01.s_cds15757"/>
    <property type="gene ID" value="TuG1812S0001859100.01"/>
</dbReference>
<evidence type="ECO:0000259" key="1">
    <source>
        <dbReference type="Pfam" id="PF07727"/>
    </source>
</evidence>
<evidence type="ECO:0000313" key="3">
    <source>
        <dbReference type="Proteomes" id="UP000015106"/>
    </source>
</evidence>
<dbReference type="InterPro" id="IPR043502">
    <property type="entry name" value="DNA/RNA_pol_sf"/>
</dbReference>
<accession>A0A8R7VGI1</accession>
<reference evidence="2" key="2">
    <citation type="submission" date="2022-06" db="UniProtKB">
        <authorList>
            <consortium name="EnsemblPlants"/>
        </authorList>
    </citation>
    <scope>IDENTIFICATION</scope>
</reference>
<organism evidence="2 3">
    <name type="scientific">Triticum urartu</name>
    <name type="common">Red wild einkorn</name>
    <name type="synonym">Crithodium urartu</name>
    <dbReference type="NCBI Taxonomy" id="4572"/>
    <lineage>
        <taxon>Eukaryota</taxon>
        <taxon>Viridiplantae</taxon>
        <taxon>Streptophyta</taxon>
        <taxon>Embryophyta</taxon>
        <taxon>Tracheophyta</taxon>
        <taxon>Spermatophyta</taxon>
        <taxon>Magnoliopsida</taxon>
        <taxon>Liliopsida</taxon>
        <taxon>Poales</taxon>
        <taxon>Poaceae</taxon>
        <taxon>BOP clade</taxon>
        <taxon>Pooideae</taxon>
        <taxon>Triticodae</taxon>
        <taxon>Triticeae</taxon>
        <taxon>Triticinae</taxon>
        <taxon>Triticum</taxon>
    </lineage>
</organism>
<dbReference type="CDD" id="cd09272">
    <property type="entry name" value="RNase_HI_RT_Ty1"/>
    <property type="match status" value="1"/>
</dbReference>
<proteinExistence type="predicted"/>
<dbReference type="Pfam" id="PF07727">
    <property type="entry name" value="RVT_2"/>
    <property type="match status" value="1"/>
</dbReference>